<protein>
    <submittedName>
        <fullName evidence="2">Putative lipoprotein</fullName>
    </submittedName>
</protein>
<dbReference type="PROSITE" id="PS51257">
    <property type="entry name" value="PROKAR_LIPOPROTEIN"/>
    <property type="match status" value="1"/>
</dbReference>
<evidence type="ECO:0000313" key="3">
    <source>
        <dbReference type="Proteomes" id="UP000002696"/>
    </source>
</evidence>
<dbReference type="RefSeq" id="WP_013268323.1">
    <property type="nucleotide sequence ID" value="NC_014375.1"/>
</dbReference>
<evidence type="ECO:0000259" key="1">
    <source>
        <dbReference type="Pfam" id="PF05299"/>
    </source>
</evidence>
<organism evidence="2 3">
    <name type="scientific">Brevundimonas subvibrioides (strain ATCC 15264 / DSM 4735 / LMG 14903 / NBRC 16000 / CB 81)</name>
    <name type="common">Caulobacter subvibrioides</name>
    <dbReference type="NCBI Taxonomy" id="633149"/>
    <lineage>
        <taxon>Bacteria</taxon>
        <taxon>Pseudomonadati</taxon>
        <taxon>Pseudomonadota</taxon>
        <taxon>Alphaproteobacteria</taxon>
        <taxon>Caulobacterales</taxon>
        <taxon>Caulobacteraceae</taxon>
        <taxon>Brevundimonas</taxon>
    </lineage>
</organism>
<keyword evidence="2" id="KW-0449">Lipoprotein</keyword>
<proteinExistence type="predicted"/>
<name>D9QMQ0_BRESC</name>
<keyword evidence="3" id="KW-1185">Reference proteome</keyword>
<dbReference type="EMBL" id="CP002102">
    <property type="protein sequence ID" value="ADL00220.1"/>
    <property type="molecule type" value="Genomic_DNA"/>
</dbReference>
<dbReference type="InterPro" id="IPR007963">
    <property type="entry name" value="Peptidase_M61_catalytic"/>
</dbReference>
<dbReference type="eggNOG" id="COG3975">
    <property type="taxonomic scope" value="Bacteria"/>
</dbReference>
<reference evidence="3" key="1">
    <citation type="journal article" date="2011" name="J. Bacteriol.">
        <title>Genome sequences of eight morphologically diverse alphaproteobacteria.</title>
        <authorList>
            <consortium name="US DOE Joint Genome Institute"/>
            <person name="Brown P.J."/>
            <person name="Kysela D.T."/>
            <person name="Buechlein A."/>
            <person name="Hemmerich C."/>
            <person name="Brun Y.V."/>
        </authorList>
    </citation>
    <scope>NUCLEOTIDE SEQUENCE [LARGE SCALE GENOMIC DNA]</scope>
    <source>
        <strain evidence="3">ATCC 15264 / DSM 4735 / LMG 14903 / NBRC 16000 / CB 81</strain>
    </source>
</reference>
<sequence length="517" mass="55699">MTRSASLSALVLVLMALIGGCATSVPVQVSVSTTPTLSAVLRPRLSGGEVEAIEVRYVIQDGVLPAGEAFSLVAPVVYDTVEGIADRMIDLKVEDADGPVVLTVFDDPVAPGGSPYYRRWRADRGVRFPVRVSYSALVQPAGARGGPPLGIRPSAGGVSGAGSSFLLLPDNAGVGRSRIHWELGGFDARSLAASSFGDGDFDLAGAPDALLKGWYMAGPAGRYPATGDADGFSATWLGRPPWDVEDTMAWSGRVYADLARFFQTEAPRYRVFVRVLATPPFGGGTAMTNSFLFSRGPLRSDEVVEVPKRTLVHEMIHGFVGGIEGPRWEQGWFAEGLTSHYTSQLQLRGGYITLEGYVREINQAAEEYYTNPARNWSAERIASVGFDDPRVRRLPYVRGQLYFAALDARVRTYSDGRRDLDTVMREVFVRRDAGERFDNTAWREIVEREAGPGSAARFDAVVLQGTETLIPPPGMLAPCLAAEPAIYENAGAPIEGYRWIVSAQAGRGCGGPGLAGW</sequence>
<feature type="domain" description="Peptidase M61 catalytic" evidence="1">
    <location>
        <begin position="329"/>
        <end position="383"/>
    </location>
</feature>
<accession>D9QMQ0</accession>
<gene>
    <name evidence="2" type="ordered locus">Bresu_0906</name>
</gene>
<dbReference type="Gene3D" id="1.10.390.10">
    <property type="entry name" value="Neutral Protease Domain 2"/>
    <property type="match status" value="1"/>
</dbReference>
<dbReference type="HOGENOM" id="CLU_024392_1_0_5"/>
<dbReference type="Proteomes" id="UP000002696">
    <property type="component" value="Chromosome"/>
</dbReference>
<dbReference type="AlphaFoldDB" id="D9QMQ0"/>
<dbReference type="InterPro" id="IPR027268">
    <property type="entry name" value="Peptidase_M4/M1_CTD_sf"/>
</dbReference>
<dbReference type="InParanoid" id="D9QMQ0"/>
<evidence type="ECO:0000313" key="2">
    <source>
        <dbReference type="EMBL" id="ADL00220.1"/>
    </source>
</evidence>
<dbReference type="KEGG" id="bsb:Bresu_0906"/>
<dbReference type="Pfam" id="PF05299">
    <property type="entry name" value="Peptidase_M61"/>
    <property type="match status" value="1"/>
</dbReference>
<dbReference type="STRING" id="633149.Bresu_0906"/>